<evidence type="ECO:0000256" key="1">
    <source>
        <dbReference type="ARBA" id="ARBA00022603"/>
    </source>
</evidence>
<dbReference type="GO" id="GO:0032259">
    <property type="term" value="P:methylation"/>
    <property type="evidence" value="ECO:0007669"/>
    <property type="project" value="UniProtKB-KW"/>
</dbReference>
<evidence type="ECO:0000256" key="2">
    <source>
        <dbReference type="ARBA" id="ARBA00022679"/>
    </source>
</evidence>
<dbReference type="Proteomes" id="UP000541154">
    <property type="component" value="Unassembled WGS sequence"/>
</dbReference>
<dbReference type="GO" id="GO:0008171">
    <property type="term" value="F:O-methyltransferase activity"/>
    <property type="evidence" value="ECO:0007669"/>
    <property type="project" value="InterPro"/>
</dbReference>
<dbReference type="SUPFAM" id="SSF53335">
    <property type="entry name" value="S-adenosyl-L-methionine-dependent methyltransferases"/>
    <property type="match status" value="1"/>
</dbReference>
<proteinExistence type="inferred from homology"/>
<comment type="caution">
    <text evidence="5">The sequence shown here is derived from an EMBL/GenBank/DDBJ whole genome shotgun (WGS) entry which is preliminary data.</text>
</comment>
<evidence type="ECO:0000313" key="6">
    <source>
        <dbReference type="Proteomes" id="UP000541154"/>
    </source>
</evidence>
<name>A0A8H6ACH4_PETAA</name>
<keyword evidence="3" id="KW-0949">S-adenosyl-L-methionine</keyword>
<evidence type="ECO:0008006" key="7">
    <source>
        <dbReference type="Google" id="ProtNLM"/>
    </source>
</evidence>
<comment type="similarity">
    <text evidence="4">Belongs to the class I-like SAM-binding methyltransferase superfamily. Cation-dependent O-methyltransferase family.</text>
</comment>
<gene>
    <name evidence="5" type="ORF">ETB97_010218</name>
</gene>
<protein>
    <recommendedName>
        <fullName evidence="7">O-methyltransferase</fullName>
    </recommendedName>
</protein>
<evidence type="ECO:0000313" key="5">
    <source>
        <dbReference type="EMBL" id="KAF5863338.1"/>
    </source>
</evidence>
<dbReference type="PROSITE" id="PS51682">
    <property type="entry name" value="SAM_OMT_I"/>
    <property type="match status" value="1"/>
</dbReference>
<evidence type="ECO:0000256" key="4">
    <source>
        <dbReference type="ARBA" id="ARBA00023453"/>
    </source>
</evidence>
<keyword evidence="6" id="KW-1185">Reference proteome</keyword>
<reference evidence="5 6" key="1">
    <citation type="submission" date="2019-04" db="EMBL/GenBank/DDBJ databases">
        <title>Aspergillus burnettii sp. nov., novel species from soil in southeast Queensland.</title>
        <authorList>
            <person name="Gilchrist C.L.M."/>
            <person name="Pitt J.I."/>
            <person name="Lange L."/>
            <person name="Lacey H.J."/>
            <person name="Vuong D."/>
            <person name="Midgley D.J."/>
            <person name="Greenfield P."/>
            <person name="Bradbury M."/>
            <person name="Lacey E."/>
            <person name="Busk P.K."/>
            <person name="Pilgaard B."/>
            <person name="Chooi Y.H."/>
            <person name="Piggott A.M."/>
        </authorList>
    </citation>
    <scope>NUCLEOTIDE SEQUENCE [LARGE SCALE GENOMIC DNA]</scope>
    <source>
        <strain evidence="5 6">FRR 5400</strain>
    </source>
</reference>
<dbReference type="Gene3D" id="3.40.50.150">
    <property type="entry name" value="Vaccinia Virus protein VP39"/>
    <property type="match status" value="1"/>
</dbReference>
<dbReference type="Pfam" id="PF13578">
    <property type="entry name" value="Methyltransf_24"/>
    <property type="match status" value="1"/>
</dbReference>
<dbReference type="CDD" id="cd02440">
    <property type="entry name" value="AdoMet_MTases"/>
    <property type="match status" value="1"/>
</dbReference>
<sequence length="225" mass="24547">MPSSSPLINVSPHIRALLTNLHAQSTTQESALTEADFHTRSFDDVMRDKFIALDADKSQYLYQLCHIINAKTVVEAGTSFGVSTIYLARAVSANIAATGGTGRVIATENEPTKASRARENWAKCGSVVTDVIDLREGDLQETLKEGVEGVDLLLLDIWPPMALPTLKLVLPKMRYGAAVVTDNTISAEERYADLLGFLRDENSGFVNMTLPFSNGLEVSVYLRGK</sequence>
<dbReference type="PANTHER" id="PTHR43167:SF1">
    <property type="entry name" value="PUTATIVE (AFU_ORTHOLOGUE AFUA_6G01830)-RELATED"/>
    <property type="match status" value="1"/>
</dbReference>
<dbReference type="InterPro" id="IPR029063">
    <property type="entry name" value="SAM-dependent_MTases_sf"/>
</dbReference>
<keyword evidence="1" id="KW-0489">Methyltransferase</keyword>
<keyword evidence="2" id="KW-0808">Transferase</keyword>
<dbReference type="AlphaFoldDB" id="A0A8H6ACH4"/>
<dbReference type="EMBL" id="SPNV01000053">
    <property type="protein sequence ID" value="KAF5863338.1"/>
    <property type="molecule type" value="Genomic_DNA"/>
</dbReference>
<dbReference type="InterPro" id="IPR002935">
    <property type="entry name" value="SAM_O-MeTrfase"/>
</dbReference>
<organism evidence="5 6">
    <name type="scientific">Petromyces alliaceus</name>
    <name type="common">Aspergillus alliaceus</name>
    <dbReference type="NCBI Taxonomy" id="209559"/>
    <lineage>
        <taxon>Eukaryota</taxon>
        <taxon>Fungi</taxon>
        <taxon>Dikarya</taxon>
        <taxon>Ascomycota</taxon>
        <taxon>Pezizomycotina</taxon>
        <taxon>Eurotiomycetes</taxon>
        <taxon>Eurotiomycetidae</taxon>
        <taxon>Eurotiales</taxon>
        <taxon>Aspergillaceae</taxon>
        <taxon>Aspergillus</taxon>
        <taxon>Aspergillus subgen. Circumdati</taxon>
    </lineage>
</organism>
<accession>A0A8H6ACH4</accession>
<evidence type="ECO:0000256" key="3">
    <source>
        <dbReference type="ARBA" id="ARBA00022691"/>
    </source>
</evidence>
<dbReference type="PANTHER" id="PTHR43167">
    <property type="entry name" value="PUTATIVE (AFU_ORTHOLOGUE AFUA_6G01830)-RELATED"/>
    <property type="match status" value="1"/>
</dbReference>